<protein>
    <submittedName>
        <fullName evidence="2">Uncharacterized protein</fullName>
    </submittedName>
</protein>
<dbReference type="Proteomes" id="UP000252187">
    <property type="component" value="Unassembled WGS sequence"/>
</dbReference>
<sequence length="69" mass="7676">MEAVFDELNVLLAWVSWVSLGMCVAGIFLIWIMWRSDVTITDSTWRVLVIVGAVAVAANAVRIAQWIVV</sequence>
<feature type="transmembrane region" description="Helical" evidence="1">
    <location>
        <begin position="12"/>
        <end position="34"/>
    </location>
</feature>
<evidence type="ECO:0000313" key="2">
    <source>
        <dbReference type="EMBL" id="RBA32483.1"/>
    </source>
</evidence>
<organism evidence="2 3">
    <name type="scientific">Dietzia maris</name>
    <dbReference type="NCBI Taxonomy" id="37915"/>
    <lineage>
        <taxon>Bacteria</taxon>
        <taxon>Bacillati</taxon>
        <taxon>Actinomycetota</taxon>
        <taxon>Actinomycetes</taxon>
        <taxon>Mycobacteriales</taxon>
        <taxon>Dietziaceae</taxon>
        <taxon>Dietzia</taxon>
    </lineage>
</organism>
<keyword evidence="1" id="KW-0472">Membrane</keyword>
<evidence type="ECO:0000256" key="1">
    <source>
        <dbReference type="SAM" id="Phobius"/>
    </source>
</evidence>
<proteinExistence type="predicted"/>
<name>A0A365P7T2_9ACTN</name>
<dbReference type="AlphaFoldDB" id="A0A365P7T2"/>
<reference evidence="2 3" key="1">
    <citation type="submission" date="2018-06" db="EMBL/GenBank/DDBJ databases">
        <title>Whole genome sequencing of four bacterial strains from South Shetland trench revealing bio-synthetic gene clusters.</title>
        <authorList>
            <person name="Abdel-Mageed W.M."/>
            <person name="Lehri B."/>
            <person name="Jarmusch S.A."/>
            <person name="Miranda K."/>
            <person name="Goodfellow M."/>
            <person name="Jaspars M."/>
            <person name="Karlyshev A.V."/>
        </authorList>
    </citation>
    <scope>NUCLEOTIDE SEQUENCE [LARGE SCALE GENOMIC DNA]</scope>
    <source>
        <strain evidence="2 3">SST1</strain>
    </source>
</reference>
<accession>A0A365P7T2</accession>
<dbReference type="EMBL" id="QNTT01000045">
    <property type="protein sequence ID" value="RBA32483.1"/>
    <property type="molecule type" value="Genomic_DNA"/>
</dbReference>
<evidence type="ECO:0000313" key="3">
    <source>
        <dbReference type="Proteomes" id="UP000252187"/>
    </source>
</evidence>
<feature type="transmembrane region" description="Helical" evidence="1">
    <location>
        <begin position="46"/>
        <end position="68"/>
    </location>
</feature>
<keyword evidence="1" id="KW-1133">Transmembrane helix</keyword>
<keyword evidence="1" id="KW-0812">Transmembrane</keyword>
<comment type="caution">
    <text evidence="2">The sequence shown here is derived from an EMBL/GenBank/DDBJ whole genome shotgun (WGS) entry which is preliminary data.</text>
</comment>
<gene>
    <name evidence="2" type="ORF">DQ226_13935</name>
</gene>